<name>A0A9D7SZY8_9BACT</name>
<reference evidence="2 3" key="1">
    <citation type="submission" date="2020-10" db="EMBL/GenBank/DDBJ databases">
        <title>Connecting structure to function with the recovery of over 1000 high-quality activated sludge metagenome-assembled genomes encoding full-length rRNA genes using long-read sequencing.</title>
        <authorList>
            <person name="Singleton C.M."/>
            <person name="Petriglieri F."/>
            <person name="Kristensen J.M."/>
            <person name="Kirkegaard R.H."/>
            <person name="Michaelsen T.Y."/>
            <person name="Andersen M.H."/>
            <person name="Karst S.M."/>
            <person name="Dueholm M.S."/>
            <person name="Nielsen P.H."/>
            <person name="Albertsen M."/>
        </authorList>
    </citation>
    <scope>NUCLEOTIDE SEQUENCE [LARGE SCALE GENOMIC DNA]</scope>
    <source>
        <strain evidence="2">Ribe_18-Q3-R11-54_MAXAC.273</strain>
    </source>
</reference>
<dbReference type="AlphaFoldDB" id="A0A9D7SZY8"/>
<gene>
    <name evidence="2" type="ORF">IPP15_23650</name>
</gene>
<evidence type="ECO:0000313" key="3">
    <source>
        <dbReference type="Proteomes" id="UP000808337"/>
    </source>
</evidence>
<feature type="region of interest" description="Disordered" evidence="1">
    <location>
        <begin position="1"/>
        <end position="58"/>
    </location>
</feature>
<proteinExistence type="predicted"/>
<accession>A0A9D7SZY8</accession>
<protein>
    <submittedName>
        <fullName evidence="2">Uncharacterized protein</fullName>
    </submittedName>
</protein>
<evidence type="ECO:0000313" key="2">
    <source>
        <dbReference type="EMBL" id="MBK9985296.1"/>
    </source>
</evidence>
<dbReference type="EMBL" id="JADKGY010000035">
    <property type="protein sequence ID" value="MBK9985296.1"/>
    <property type="molecule type" value="Genomic_DNA"/>
</dbReference>
<sequence length="131" mass="14384">MSKGDVVDVENVPNEINEEESVVTTSAQIEIIDPEPESEVASVSASTSEDVTDEAPGRNMKYTAQEVNARFMKKSVTLEATPEKKSTSGVKKVIDVALGLKNNDSIIGDLRQLKNEYLTINFPDKKRDPTK</sequence>
<dbReference type="Proteomes" id="UP000808337">
    <property type="component" value="Unassembled WGS sequence"/>
</dbReference>
<comment type="caution">
    <text evidence="2">The sequence shown here is derived from an EMBL/GenBank/DDBJ whole genome shotgun (WGS) entry which is preliminary data.</text>
</comment>
<evidence type="ECO:0000256" key="1">
    <source>
        <dbReference type="SAM" id="MobiDB-lite"/>
    </source>
</evidence>
<organism evidence="2 3">
    <name type="scientific">Candidatus Opimibacter skivensis</name>
    <dbReference type="NCBI Taxonomy" id="2982028"/>
    <lineage>
        <taxon>Bacteria</taxon>
        <taxon>Pseudomonadati</taxon>
        <taxon>Bacteroidota</taxon>
        <taxon>Saprospiria</taxon>
        <taxon>Saprospirales</taxon>
        <taxon>Saprospiraceae</taxon>
        <taxon>Candidatus Opimibacter</taxon>
    </lineage>
</organism>
<feature type="compositionally biased region" description="Low complexity" evidence="1">
    <location>
        <begin position="39"/>
        <end position="49"/>
    </location>
</feature>